<dbReference type="EMBL" id="AJTZ01000005">
    <property type="protein sequence ID" value="EJN94299.1"/>
    <property type="molecule type" value="Genomic_DNA"/>
</dbReference>
<evidence type="ECO:0000313" key="16">
    <source>
        <dbReference type="EMBL" id="EJN94299.1"/>
    </source>
</evidence>
<accession>A0ABN0GWY5</accession>
<dbReference type="InterPro" id="IPR002734">
    <property type="entry name" value="RibDG_C"/>
</dbReference>
<comment type="catalytic activity">
    <reaction evidence="13 14">
        <text>2,5-diamino-6-hydroxy-4-(5-phosphoribosylamino)-pyrimidine + H2O + H(+) = 5-amino-6-(5-phospho-D-ribosylamino)uracil + NH4(+)</text>
        <dbReference type="Rhea" id="RHEA:21868"/>
        <dbReference type="ChEBI" id="CHEBI:15377"/>
        <dbReference type="ChEBI" id="CHEBI:15378"/>
        <dbReference type="ChEBI" id="CHEBI:28938"/>
        <dbReference type="ChEBI" id="CHEBI:58453"/>
        <dbReference type="ChEBI" id="CHEBI:58614"/>
        <dbReference type="EC" id="3.5.4.26"/>
    </reaction>
</comment>
<dbReference type="PROSITE" id="PS00903">
    <property type="entry name" value="CYT_DCMP_DEAMINASES_1"/>
    <property type="match status" value="1"/>
</dbReference>
<evidence type="ECO:0000256" key="4">
    <source>
        <dbReference type="ARBA" id="ARBA00005259"/>
    </source>
</evidence>
<keyword evidence="11" id="KW-0511">Multifunctional enzyme</keyword>
<dbReference type="InterPro" id="IPR050765">
    <property type="entry name" value="Riboflavin_Biosynth_HTPR"/>
</dbReference>
<sequence>MDKTFMALAIEEAKKGFKQTYTNPLVGAVIVKDNQVIACGAHLKYGDYHAERNAIETCSTPEELQGATLYVTLEPCHHTGKQPPCTQAIIEAGIKRVVIAQLDPNPMVSGKGKQFLESQGVSVEVGLLGEEARALNPYYNHFYQEERPYIVLKSAMSLDGKIALKGERTQLTGSVANQFIHEERDCFQAILVGSETVLVDNPSLLGKNSSLYPPIRIVLDRRGRIFAKKDLHIFTDDKAPVYIFSQQEVADLPSHVTVFTAEQWTVSEVVARLVQEGIQSLYVEGGSCIHDAFYEADLWDEWLLYLSPTLLGGDALPDMSSLRPSRSVKYLSDLSLSQIGQDWRISAKKGR</sequence>
<dbReference type="PIRSF" id="PIRSF006769">
    <property type="entry name" value="RibD"/>
    <property type="match status" value="1"/>
</dbReference>
<dbReference type="InterPro" id="IPR024072">
    <property type="entry name" value="DHFR-like_dom_sf"/>
</dbReference>
<dbReference type="Pfam" id="PF01872">
    <property type="entry name" value="RibD_C"/>
    <property type="match status" value="1"/>
</dbReference>
<keyword evidence="7 14" id="KW-0479">Metal-binding</keyword>
<dbReference type="PROSITE" id="PS51747">
    <property type="entry name" value="CYT_DCMP_DEAMINASES_2"/>
    <property type="match status" value="1"/>
</dbReference>
<proteinExistence type="inferred from homology"/>
<evidence type="ECO:0000256" key="5">
    <source>
        <dbReference type="ARBA" id="ARBA00007417"/>
    </source>
</evidence>
<dbReference type="Gene3D" id="3.40.430.10">
    <property type="entry name" value="Dihydrofolate Reductase, subunit A"/>
    <property type="match status" value="1"/>
</dbReference>
<keyword evidence="9 14" id="KW-0521">NADP</keyword>
<comment type="cofactor">
    <cofactor evidence="14">
        <name>Zn(2+)</name>
        <dbReference type="ChEBI" id="CHEBI:29105"/>
    </cofactor>
    <text evidence="14">Binds 1 zinc ion.</text>
</comment>
<evidence type="ECO:0000256" key="7">
    <source>
        <dbReference type="ARBA" id="ARBA00022723"/>
    </source>
</evidence>
<comment type="function">
    <text evidence="1 14">Converts 2,5-diamino-6-(ribosylamino)-4(3h)-pyrimidinone 5'-phosphate into 5-amino-6-(ribosylamino)-2,4(1h,3h)-pyrimidinedione 5'-phosphate.</text>
</comment>
<dbReference type="SUPFAM" id="SSF53927">
    <property type="entry name" value="Cytidine deaminase-like"/>
    <property type="match status" value="1"/>
</dbReference>
<evidence type="ECO:0000256" key="10">
    <source>
        <dbReference type="ARBA" id="ARBA00023002"/>
    </source>
</evidence>
<keyword evidence="14" id="KW-0378">Hydrolase</keyword>
<dbReference type="SUPFAM" id="SSF53597">
    <property type="entry name" value="Dihydrofolate reductase-like"/>
    <property type="match status" value="1"/>
</dbReference>
<reference evidence="16 17" key="1">
    <citation type="submission" date="2009-12" db="EMBL/GenBank/DDBJ databases">
        <authorList>
            <person name="Lefebure T."/>
            <person name="Cornejo O.E."/>
            <person name="Pavinski Bitar P.D."/>
            <person name="Lang P."/>
            <person name="Stanhope M.J."/>
        </authorList>
    </citation>
    <scope>NUCLEOTIDE SEQUENCE [LARGE SCALE GENOMIC DNA]</scope>
    <source>
        <strain evidence="16 17">FA-1</strain>
    </source>
</reference>
<evidence type="ECO:0000256" key="2">
    <source>
        <dbReference type="ARBA" id="ARBA00004882"/>
    </source>
</evidence>
<dbReference type="CDD" id="cd01284">
    <property type="entry name" value="Riboflavin_deaminase-reductase"/>
    <property type="match status" value="1"/>
</dbReference>
<dbReference type="PANTHER" id="PTHR38011">
    <property type="entry name" value="DIHYDROFOLATE REDUCTASE FAMILY PROTEIN (AFU_ORTHOLOGUE AFUA_8G06820)"/>
    <property type="match status" value="1"/>
</dbReference>
<dbReference type="Pfam" id="PF00383">
    <property type="entry name" value="dCMP_cyt_deam_1"/>
    <property type="match status" value="1"/>
</dbReference>
<keyword evidence="8 14" id="KW-0862">Zinc</keyword>
<name>A0ABN0GWY5_STRRT</name>
<protein>
    <recommendedName>
        <fullName evidence="14">Riboflavin biosynthesis protein RibD</fullName>
    </recommendedName>
    <domain>
        <recommendedName>
            <fullName evidence="14">Diaminohydroxyphosphoribosylaminopyrimidine deaminase</fullName>
            <shortName evidence="14">DRAP deaminase</shortName>
            <ecNumber evidence="14">3.5.4.26</ecNumber>
        </recommendedName>
        <alternativeName>
            <fullName evidence="14">Riboflavin-specific deaminase</fullName>
        </alternativeName>
    </domain>
    <domain>
        <recommendedName>
            <fullName evidence="14">5-amino-6-(5-phosphoribosylamino)uracil reductase</fullName>
            <ecNumber evidence="14">1.1.1.193</ecNumber>
        </recommendedName>
        <alternativeName>
            <fullName evidence="14">HTP reductase</fullName>
        </alternativeName>
    </domain>
</protein>
<feature type="domain" description="CMP/dCMP-type deaminase" evidence="15">
    <location>
        <begin position="1"/>
        <end position="115"/>
    </location>
</feature>
<organism evidence="16 17">
    <name type="scientific">Streptococcus ratti FA-1 = DSM 20564</name>
    <dbReference type="NCBI Taxonomy" id="699248"/>
    <lineage>
        <taxon>Bacteria</taxon>
        <taxon>Bacillati</taxon>
        <taxon>Bacillota</taxon>
        <taxon>Bacilli</taxon>
        <taxon>Lactobacillales</taxon>
        <taxon>Streptococcaceae</taxon>
        <taxon>Streptococcus</taxon>
    </lineage>
</organism>
<dbReference type="InterPro" id="IPR004794">
    <property type="entry name" value="Eubact_RibD"/>
</dbReference>
<evidence type="ECO:0000256" key="9">
    <source>
        <dbReference type="ARBA" id="ARBA00022857"/>
    </source>
</evidence>
<gene>
    <name evidence="16" type="ORF">SRA_07176</name>
</gene>
<dbReference type="Proteomes" id="UP000007815">
    <property type="component" value="Unassembled WGS sequence"/>
</dbReference>
<dbReference type="EC" id="1.1.1.193" evidence="14"/>
<dbReference type="NCBIfam" id="TIGR00326">
    <property type="entry name" value="eubact_ribD"/>
    <property type="match status" value="1"/>
</dbReference>
<comment type="pathway">
    <text evidence="2 14">Cofactor biosynthesis; riboflavin biosynthesis; 5-amino-6-(D-ribitylamino)uracil from GTP: step 2/4.</text>
</comment>
<dbReference type="InterPro" id="IPR016193">
    <property type="entry name" value="Cytidine_deaminase-like"/>
</dbReference>
<evidence type="ECO:0000256" key="11">
    <source>
        <dbReference type="ARBA" id="ARBA00023268"/>
    </source>
</evidence>
<dbReference type="InterPro" id="IPR016192">
    <property type="entry name" value="APOBEC/CMP_deaminase_Zn-bd"/>
</dbReference>
<dbReference type="Gene3D" id="3.40.140.10">
    <property type="entry name" value="Cytidine Deaminase, domain 2"/>
    <property type="match status" value="1"/>
</dbReference>
<comment type="similarity">
    <text evidence="4 14">In the N-terminal section; belongs to the cytidine and deoxycytidylate deaminase family.</text>
</comment>
<evidence type="ECO:0000256" key="13">
    <source>
        <dbReference type="ARBA" id="ARBA00049886"/>
    </source>
</evidence>
<comment type="caution">
    <text evidence="16">The sequence shown here is derived from an EMBL/GenBank/DDBJ whole genome shotgun (WGS) entry which is preliminary data.</text>
</comment>
<evidence type="ECO:0000256" key="1">
    <source>
        <dbReference type="ARBA" id="ARBA00002151"/>
    </source>
</evidence>
<evidence type="ECO:0000256" key="6">
    <source>
        <dbReference type="ARBA" id="ARBA00022619"/>
    </source>
</evidence>
<evidence type="ECO:0000256" key="12">
    <source>
        <dbReference type="ARBA" id="ARBA00049861"/>
    </source>
</evidence>
<dbReference type="InterPro" id="IPR002125">
    <property type="entry name" value="CMP_dCMP_dom"/>
</dbReference>
<comment type="similarity">
    <text evidence="5 14">In the C-terminal section; belongs to the HTP reductase family.</text>
</comment>
<keyword evidence="10 14" id="KW-0560">Oxidoreductase</keyword>
<keyword evidence="6 14" id="KW-0686">Riboflavin biosynthesis</keyword>
<evidence type="ECO:0000313" key="17">
    <source>
        <dbReference type="Proteomes" id="UP000007815"/>
    </source>
</evidence>
<dbReference type="PANTHER" id="PTHR38011:SF7">
    <property type="entry name" value="2,5-DIAMINO-6-RIBOSYLAMINO-4(3H)-PYRIMIDINONE 5'-PHOSPHATE REDUCTASE"/>
    <property type="match status" value="1"/>
</dbReference>
<dbReference type="RefSeq" id="WP_003089123.1">
    <property type="nucleotide sequence ID" value="NZ_AJTZ01000005.1"/>
</dbReference>
<comment type="catalytic activity">
    <reaction evidence="12 14">
        <text>5-amino-6-(5-phospho-D-ribitylamino)uracil + NADP(+) = 5-amino-6-(5-phospho-D-ribosylamino)uracil + NADPH + H(+)</text>
        <dbReference type="Rhea" id="RHEA:17845"/>
        <dbReference type="ChEBI" id="CHEBI:15378"/>
        <dbReference type="ChEBI" id="CHEBI:57783"/>
        <dbReference type="ChEBI" id="CHEBI:58349"/>
        <dbReference type="ChEBI" id="CHEBI:58421"/>
        <dbReference type="ChEBI" id="CHEBI:58453"/>
        <dbReference type="EC" id="1.1.1.193"/>
    </reaction>
</comment>
<keyword evidence="17" id="KW-1185">Reference proteome</keyword>
<evidence type="ECO:0000256" key="8">
    <source>
        <dbReference type="ARBA" id="ARBA00022833"/>
    </source>
</evidence>
<dbReference type="EC" id="3.5.4.26" evidence="14"/>
<evidence type="ECO:0000256" key="14">
    <source>
        <dbReference type="PIRNR" id="PIRNR006769"/>
    </source>
</evidence>
<comment type="pathway">
    <text evidence="3 14">Cofactor biosynthesis; riboflavin biosynthesis; 5-amino-6-(D-ribitylamino)uracil from GTP: step 3/4.</text>
</comment>
<evidence type="ECO:0000259" key="15">
    <source>
        <dbReference type="PROSITE" id="PS51747"/>
    </source>
</evidence>
<evidence type="ECO:0000256" key="3">
    <source>
        <dbReference type="ARBA" id="ARBA00004910"/>
    </source>
</evidence>